<evidence type="ECO:0000313" key="1">
    <source>
        <dbReference type="EMBL" id="KZT70665.1"/>
    </source>
</evidence>
<keyword evidence="2" id="KW-1185">Reference proteome</keyword>
<reference evidence="1 2" key="1">
    <citation type="journal article" date="2016" name="Mol. Biol. Evol.">
        <title>Comparative Genomics of Early-Diverging Mushroom-Forming Fungi Provides Insights into the Origins of Lignocellulose Decay Capabilities.</title>
        <authorList>
            <person name="Nagy L.G."/>
            <person name="Riley R."/>
            <person name="Tritt A."/>
            <person name="Adam C."/>
            <person name="Daum C."/>
            <person name="Floudas D."/>
            <person name="Sun H."/>
            <person name="Yadav J.S."/>
            <person name="Pangilinan J."/>
            <person name="Larsson K.H."/>
            <person name="Matsuura K."/>
            <person name="Barry K."/>
            <person name="Labutti K."/>
            <person name="Kuo R."/>
            <person name="Ohm R.A."/>
            <person name="Bhattacharya S.S."/>
            <person name="Shirouzu T."/>
            <person name="Yoshinaga Y."/>
            <person name="Martin F.M."/>
            <person name="Grigoriev I.V."/>
            <person name="Hibbett D.S."/>
        </authorList>
    </citation>
    <scope>NUCLEOTIDE SEQUENCE [LARGE SCALE GENOMIC DNA]</scope>
    <source>
        <strain evidence="1 2">L-15889</strain>
    </source>
</reference>
<evidence type="ECO:0000313" key="2">
    <source>
        <dbReference type="Proteomes" id="UP000076727"/>
    </source>
</evidence>
<name>A0A165REZ5_9APHY</name>
<dbReference type="EMBL" id="KV429050">
    <property type="protein sequence ID" value="KZT70665.1"/>
    <property type="molecule type" value="Genomic_DNA"/>
</dbReference>
<organism evidence="1 2">
    <name type="scientific">Daedalea quercina L-15889</name>
    <dbReference type="NCBI Taxonomy" id="1314783"/>
    <lineage>
        <taxon>Eukaryota</taxon>
        <taxon>Fungi</taxon>
        <taxon>Dikarya</taxon>
        <taxon>Basidiomycota</taxon>
        <taxon>Agaricomycotina</taxon>
        <taxon>Agaricomycetes</taxon>
        <taxon>Polyporales</taxon>
        <taxon>Fomitopsis</taxon>
    </lineage>
</organism>
<accession>A0A165REZ5</accession>
<sequence>MSGRIQNGVRKILTGCSSRPMPAYLPISPRCSYHSASRLFALSGSRSSKCVQSVDVLVHTPLTPPHLRALWAWAATHRRPSFRRCVGRSRRGPAHIEDDRMLRGILKGVGGGPRVQRCATDRQNRALKA</sequence>
<gene>
    <name evidence="1" type="ORF">DAEQUDRAFT_182009</name>
</gene>
<dbReference type="Proteomes" id="UP000076727">
    <property type="component" value="Unassembled WGS sequence"/>
</dbReference>
<proteinExistence type="predicted"/>
<protein>
    <submittedName>
        <fullName evidence="1">Uncharacterized protein</fullName>
    </submittedName>
</protein>
<dbReference type="AlphaFoldDB" id="A0A165REZ5"/>